<dbReference type="Proteomes" id="UP000430120">
    <property type="component" value="Unassembled WGS sequence"/>
</dbReference>
<accession>A0A643FGS4</accession>
<evidence type="ECO:0000313" key="2">
    <source>
        <dbReference type="Proteomes" id="UP000430120"/>
    </source>
</evidence>
<dbReference type="AlphaFoldDB" id="A0A643FGS4"/>
<keyword evidence="2" id="KW-1185">Reference proteome</keyword>
<protein>
    <submittedName>
        <fullName evidence="1">Uncharacterized protein</fullName>
    </submittedName>
</protein>
<evidence type="ECO:0000313" key="1">
    <source>
        <dbReference type="EMBL" id="KAB0585117.1"/>
    </source>
</evidence>
<comment type="caution">
    <text evidence="1">The sequence shown here is derived from an EMBL/GenBank/DDBJ whole genome shotgun (WGS) entry which is preliminary data.</text>
</comment>
<dbReference type="OrthoDB" id="9876199at2"/>
<dbReference type="EMBL" id="VZPB01000002">
    <property type="protein sequence ID" value="KAB0585117.1"/>
    <property type="molecule type" value="Genomic_DNA"/>
</dbReference>
<organism evidence="1 2">
    <name type="scientific">Ideonella dechloratans</name>
    <dbReference type="NCBI Taxonomy" id="36863"/>
    <lineage>
        <taxon>Bacteria</taxon>
        <taxon>Pseudomonadati</taxon>
        <taxon>Pseudomonadota</taxon>
        <taxon>Betaproteobacteria</taxon>
        <taxon>Burkholderiales</taxon>
        <taxon>Sphaerotilaceae</taxon>
        <taxon>Ideonella</taxon>
    </lineage>
</organism>
<proteinExistence type="predicted"/>
<gene>
    <name evidence="1" type="ORF">F7Q92_01105</name>
</gene>
<name>A0A643FGS4_IDEDE</name>
<reference evidence="1 2" key="1">
    <citation type="submission" date="2019-09" db="EMBL/GenBank/DDBJ databases">
        <title>Draft genome sequences of 48 bacterial type strains from the CCUG.</title>
        <authorList>
            <person name="Tunovic T."/>
            <person name="Pineiro-Iglesias B."/>
            <person name="Unosson C."/>
            <person name="Inganas E."/>
            <person name="Ohlen M."/>
            <person name="Cardew S."/>
            <person name="Jensie-Markopoulos S."/>
            <person name="Salva-Serra F."/>
            <person name="Jaen-Luchoro D."/>
            <person name="Karlsson R."/>
            <person name="Svensson-Stadler L."/>
            <person name="Chun J."/>
            <person name="Moore E."/>
        </authorList>
    </citation>
    <scope>NUCLEOTIDE SEQUENCE [LARGE SCALE GENOMIC DNA]</scope>
    <source>
        <strain evidence="1 2">CCUG 30977</strain>
    </source>
</reference>
<sequence>MTVLIACLEDPSVSIRMDGRLPDYVPATHEFRLNRPIGDDWGQYIRHVPNPPPVIVRTEESTSFVVFERRDDANRFERWLIDAREEQDRGFRTMRG</sequence>
<dbReference type="RefSeq" id="WP_151122102.1">
    <property type="nucleotide sequence ID" value="NZ_CP088081.1"/>
</dbReference>